<name>A0A3S5BRF1_9PLAT</name>
<feature type="region of interest" description="Disordered" evidence="1">
    <location>
        <begin position="99"/>
        <end position="129"/>
    </location>
</feature>
<proteinExistence type="predicted"/>
<feature type="compositionally biased region" description="Basic and acidic residues" evidence="1">
    <location>
        <begin position="8"/>
        <end position="17"/>
    </location>
</feature>
<feature type="compositionally biased region" description="Polar residues" evidence="1">
    <location>
        <begin position="119"/>
        <end position="128"/>
    </location>
</feature>
<dbReference type="EMBL" id="CAAALY010251453">
    <property type="protein sequence ID" value="VEL36115.1"/>
    <property type="molecule type" value="Genomic_DNA"/>
</dbReference>
<protein>
    <submittedName>
        <fullName evidence="2">Uncharacterized protein</fullName>
    </submittedName>
</protein>
<organism evidence="2 3">
    <name type="scientific">Protopolystoma xenopodis</name>
    <dbReference type="NCBI Taxonomy" id="117903"/>
    <lineage>
        <taxon>Eukaryota</taxon>
        <taxon>Metazoa</taxon>
        <taxon>Spiralia</taxon>
        <taxon>Lophotrochozoa</taxon>
        <taxon>Platyhelminthes</taxon>
        <taxon>Monogenea</taxon>
        <taxon>Polyopisthocotylea</taxon>
        <taxon>Polystomatidea</taxon>
        <taxon>Polystomatidae</taxon>
        <taxon>Protopolystoma</taxon>
    </lineage>
</organism>
<accession>A0A3S5BRF1</accession>
<feature type="compositionally biased region" description="Low complexity" evidence="1">
    <location>
        <begin position="99"/>
        <end position="108"/>
    </location>
</feature>
<reference evidence="2" key="1">
    <citation type="submission" date="2018-11" db="EMBL/GenBank/DDBJ databases">
        <authorList>
            <consortium name="Pathogen Informatics"/>
        </authorList>
    </citation>
    <scope>NUCLEOTIDE SEQUENCE</scope>
</reference>
<evidence type="ECO:0000313" key="3">
    <source>
        <dbReference type="Proteomes" id="UP000784294"/>
    </source>
</evidence>
<dbReference type="Proteomes" id="UP000784294">
    <property type="component" value="Unassembled WGS sequence"/>
</dbReference>
<evidence type="ECO:0000313" key="2">
    <source>
        <dbReference type="EMBL" id="VEL36115.1"/>
    </source>
</evidence>
<keyword evidence="3" id="KW-1185">Reference proteome</keyword>
<dbReference type="AlphaFoldDB" id="A0A3S5BRF1"/>
<sequence length="181" mass="20022">MYETKVSGSDDVRHRTAESSAWSHRGRRTVGRGILRTIQQTKVKGNPTSVSVIHPFYFLHRPNLAARSFLSRLLPLSSRESSPGKDSYCHPDLSAAESHSASAVGSSSRWRKRPPVSKTPASETSVADLNTPRVAELDSLTRFLDRTGLARWMTESHGLHGQITALHYEGQFVSNSLHGFV</sequence>
<gene>
    <name evidence="2" type="ORF">PXEA_LOCUS29555</name>
</gene>
<feature type="region of interest" description="Disordered" evidence="1">
    <location>
        <begin position="1"/>
        <end position="26"/>
    </location>
</feature>
<comment type="caution">
    <text evidence="2">The sequence shown here is derived from an EMBL/GenBank/DDBJ whole genome shotgun (WGS) entry which is preliminary data.</text>
</comment>
<evidence type="ECO:0000256" key="1">
    <source>
        <dbReference type="SAM" id="MobiDB-lite"/>
    </source>
</evidence>